<name>A0AAW1W2C5_RUBAR</name>
<evidence type="ECO:0000313" key="1">
    <source>
        <dbReference type="EMBL" id="KAK9914296.1"/>
    </source>
</evidence>
<organism evidence="1 2">
    <name type="scientific">Rubus argutus</name>
    <name type="common">Southern blackberry</name>
    <dbReference type="NCBI Taxonomy" id="59490"/>
    <lineage>
        <taxon>Eukaryota</taxon>
        <taxon>Viridiplantae</taxon>
        <taxon>Streptophyta</taxon>
        <taxon>Embryophyta</taxon>
        <taxon>Tracheophyta</taxon>
        <taxon>Spermatophyta</taxon>
        <taxon>Magnoliopsida</taxon>
        <taxon>eudicotyledons</taxon>
        <taxon>Gunneridae</taxon>
        <taxon>Pentapetalae</taxon>
        <taxon>rosids</taxon>
        <taxon>fabids</taxon>
        <taxon>Rosales</taxon>
        <taxon>Rosaceae</taxon>
        <taxon>Rosoideae</taxon>
        <taxon>Rosoideae incertae sedis</taxon>
        <taxon>Rubus</taxon>
    </lineage>
</organism>
<dbReference type="Pfam" id="PF07893">
    <property type="entry name" value="DUF1668"/>
    <property type="match status" value="1"/>
</dbReference>
<keyword evidence="2" id="KW-1185">Reference proteome</keyword>
<dbReference type="EMBL" id="JBEDUW010000007">
    <property type="protein sequence ID" value="KAK9914296.1"/>
    <property type="molecule type" value="Genomic_DNA"/>
</dbReference>
<proteinExistence type="predicted"/>
<gene>
    <name evidence="1" type="ORF">M0R45_038082</name>
</gene>
<evidence type="ECO:0000313" key="2">
    <source>
        <dbReference type="Proteomes" id="UP001457282"/>
    </source>
</evidence>
<dbReference type="InterPro" id="IPR012871">
    <property type="entry name" value="DUF1668_ORYSA"/>
</dbReference>
<reference evidence="1 2" key="1">
    <citation type="journal article" date="2023" name="G3 (Bethesda)">
        <title>A chromosome-length genome assembly and annotation of blackberry (Rubus argutus, cv. 'Hillquist').</title>
        <authorList>
            <person name="Bruna T."/>
            <person name="Aryal R."/>
            <person name="Dudchenko O."/>
            <person name="Sargent D.J."/>
            <person name="Mead D."/>
            <person name="Buti M."/>
            <person name="Cavallini A."/>
            <person name="Hytonen T."/>
            <person name="Andres J."/>
            <person name="Pham M."/>
            <person name="Weisz D."/>
            <person name="Mascagni F."/>
            <person name="Usai G."/>
            <person name="Natali L."/>
            <person name="Bassil N."/>
            <person name="Fernandez G.E."/>
            <person name="Lomsadze A."/>
            <person name="Armour M."/>
            <person name="Olukolu B."/>
            <person name="Poorten T."/>
            <person name="Britton C."/>
            <person name="Davik J."/>
            <person name="Ashrafi H."/>
            <person name="Aiden E.L."/>
            <person name="Borodovsky M."/>
            <person name="Worthington M."/>
        </authorList>
    </citation>
    <scope>NUCLEOTIDE SEQUENCE [LARGE SCALE GENOMIC DNA]</scope>
    <source>
        <strain evidence="1">PI 553951</strain>
    </source>
</reference>
<comment type="caution">
    <text evidence="1">The sequence shown here is derived from an EMBL/GenBank/DDBJ whole genome shotgun (WGS) entry which is preliminary data.</text>
</comment>
<dbReference type="Proteomes" id="UP001457282">
    <property type="component" value="Unassembled WGS sequence"/>
</dbReference>
<sequence>MSVNFTSFNCARLFSGSGRNPDKRHGYAVCYGYILVSMAKERECQVVAFHINSRKWHKVRVSISKEYNYPFWGRAVVVDNIIYTMSCNLGHVLTFSSWWDSDESSSTGRRHYLGTPKSLILSAQAYPPSMLLGWRSQKLVHFGRRDFCLVQTCRSEHAYMHTLEYQYLCVTTFRIVGQGREMDIETLRSAVYRVAIEGRGDDIEPKEEDYCATTKLTESESESAARNLQLVKEDFFSFPTGPKLGLEAFCTSCS</sequence>
<protein>
    <submittedName>
        <fullName evidence="1">Uncharacterized protein</fullName>
    </submittedName>
</protein>
<dbReference type="AlphaFoldDB" id="A0AAW1W2C5"/>
<accession>A0AAW1W2C5</accession>